<keyword evidence="3" id="KW-1133">Transmembrane helix</keyword>
<name>A0A166H3L1_SECCO</name>
<dbReference type="Pfam" id="PF19258">
    <property type="entry name" value="KxYKxGKxW_sig"/>
    <property type="match status" value="1"/>
</dbReference>
<dbReference type="EMBL" id="JYDC01000036">
    <property type="protein sequence ID" value="KZL41405.1"/>
    <property type="molecule type" value="Genomic_DNA"/>
</dbReference>
<sequence>MNKGSTHQTLRFKLYKDGKKWVVAGIGVVAFGLVATTTPVHASVINDSATTMVTGASAGTAAVEDTSQADAETAASSRSDDHERDGGHGR</sequence>
<evidence type="ECO:0000256" key="3">
    <source>
        <dbReference type="SAM" id="Phobius"/>
    </source>
</evidence>
<comment type="caution">
    <text evidence="4">The sequence shown here is derived from an EMBL/GenBank/DDBJ whole genome shotgun (WGS) entry which is preliminary data.</text>
</comment>
<evidence type="ECO:0000313" key="4">
    <source>
        <dbReference type="EMBL" id="KZL41405.1"/>
    </source>
</evidence>
<organism evidence="4 5">
    <name type="scientific">Secundilactobacillus collinoides</name>
    <name type="common">Lactobacillus collinoides</name>
    <dbReference type="NCBI Taxonomy" id="33960"/>
    <lineage>
        <taxon>Bacteria</taxon>
        <taxon>Bacillati</taxon>
        <taxon>Bacillota</taxon>
        <taxon>Bacilli</taxon>
        <taxon>Lactobacillales</taxon>
        <taxon>Lactobacillaceae</taxon>
        <taxon>Secundilactobacillus</taxon>
    </lineage>
</organism>
<feature type="compositionally biased region" description="Basic and acidic residues" evidence="2">
    <location>
        <begin position="78"/>
        <end position="90"/>
    </location>
</feature>
<keyword evidence="1" id="KW-0732">Signal</keyword>
<keyword evidence="5" id="KW-1185">Reference proteome</keyword>
<dbReference type="NCBIfam" id="TIGR03715">
    <property type="entry name" value="KxYKxGKxW"/>
    <property type="match status" value="1"/>
</dbReference>
<gene>
    <name evidence="4" type="ORF">TY91_06480</name>
</gene>
<reference evidence="4 5" key="1">
    <citation type="submission" date="2015-02" db="EMBL/GenBank/DDBJ databases">
        <title>Draft genome sequence of Lactobacillus collinoides CUPV2371 isolated from a natural cider, the first genome sequence of a strain of this species.</title>
        <authorList>
            <person name="Puertas A.I."/>
            <person name="Spano G."/>
            <person name="Capozzi V."/>
            <person name="Lamontanara A."/>
            <person name="Orru L."/>
            <person name="Duenas M.T."/>
        </authorList>
    </citation>
    <scope>NUCLEOTIDE SEQUENCE [LARGE SCALE GENOMIC DNA]</scope>
    <source>
        <strain evidence="4 5">237</strain>
    </source>
</reference>
<evidence type="ECO:0008006" key="6">
    <source>
        <dbReference type="Google" id="ProtNLM"/>
    </source>
</evidence>
<protein>
    <recommendedName>
        <fullName evidence="6">KxYKxGKxW signal domain protein</fullName>
    </recommendedName>
</protein>
<keyword evidence="3" id="KW-0812">Transmembrane</keyword>
<keyword evidence="3" id="KW-0472">Membrane</keyword>
<evidence type="ECO:0000256" key="1">
    <source>
        <dbReference type="ARBA" id="ARBA00022729"/>
    </source>
</evidence>
<dbReference type="AlphaFoldDB" id="A0A166H3L1"/>
<dbReference type="RefSeq" id="WP_063285357.1">
    <property type="nucleotide sequence ID" value="NZ_JYDC01000036.1"/>
</dbReference>
<evidence type="ECO:0000313" key="5">
    <source>
        <dbReference type="Proteomes" id="UP000076480"/>
    </source>
</evidence>
<feature type="compositionally biased region" description="Polar residues" evidence="2">
    <location>
        <begin position="65"/>
        <end position="77"/>
    </location>
</feature>
<feature type="region of interest" description="Disordered" evidence="2">
    <location>
        <begin position="58"/>
        <end position="90"/>
    </location>
</feature>
<feature type="transmembrane region" description="Helical" evidence="3">
    <location>
        <begin position="21"/>
        <end position="42"/>
    </location>
</feature>
<dbReference type="InterPro" id="IPR022263">
    <property type="entry name" value="KxYKxGKxW"/>
</dbReference>
<accession>A0A166H3L1</accession>
<proteinExistence type="predicted"/>
<dbReference type="OrthoDB" id="2330192at2"/>
<evidence type="ECO:0000256" key="2">
    <source>
        <dbReference type="SAM" id="MobiDB-lite"/>
    </source>
</evidence>
<dbReference type="Proteomes" id="UP000076480">
    <property type="component" value="Unassembled WGS sequence"/>
</dbReference>